<feature type="region of interest" description="Disordered" evidence="9">
    <location>
        <begin position="360"/>
        <end position="386"/>
    </location>
</feature>
<dbReference type="GO" id="GO:0004177">
    <property type="term" value="F:aminopeptidase activity"/>
    <property type="evidence" value="ECO:0007669"/>
    <property type="project" value="UniProtKB-UniRule"/>
</dbReference>
<evidence type="ECO:0000256" key="1">
    <source>
        <dbReference type="ARBA" id="ARBA00006272"/>
    </source>
</evidence>
<dbReference type="InterPro" id="IPR008007">
    <property type="entry name" value="Peptidase_M42"/>
</dbReference>
<feature type="binding site" evidence="8">
    <location>
        <position position="189"/>
    </location>
    <ligand>
        <name>Zn(2+)</name>
        <dbReference type="ChEBI" id="CHEBI:29105"/>
        <label>1</label>
    </ligand>
</feature>
<accession>A0A4R3MCQ5</accession>
<evidence type="ECO:0000256" key="5">
    <source>
        <dbReference type="ARBA" id="ARBA00022801"/>
    </source>
</evidence>
<dbReference type="PANTHER" id="PTHR32481">
    <property type="entry name" value="AMINOPEPTIDASE"/>
    <property type="match status" value="1"/>
</dbReference>
<dbReference type="SUPFAM" id="SSF53187">
    <property type="entry name" value="Zn-dependent exopeptidases"/>
    <property type="match status" value="1"/>
</dbReference>
<dbReference type="EMBL" id="SMAK01000006">
    <property type="protein sequence ID" value="TCT10029.1"/>
    <property type="molecule type" value="Genomic_DNA"/>
</dbReference>
<proteinExistence type="inferred from homology"/>
<feature type="active site" description="Proton acceptor" evidence="7">
    <location>
        <position position="223"/>
    </location>
</feature>
<dbReference type="NCBIfam" id="TIGR03106">
    <property type="entry name" value="trio_M42_hydro"/>
    <property type="match status" value="1"/>
</dbReference>
<reference evidence="10 11" key="1">
    <citation type="submission" date="2019-03" db="EMBL/GenBank/DDBJ databases">
        <title>Genomic Encyclopedia of Type Strains, Phase IV (KMG-IV): sequencing the most valuable type-strain genomes for metagenomic binning, comparative biology and taxonomic classification.</title>
        <authorList>
            <person name="Goeker M."/>
        </authorList>
    </citation>
    <scope>NUCLEOTIDE SEQUENCE [LARGE SCALE GENOMIC DNA]</scope>
    <source>
        <strain evidence="10 11">DSM 19345</strain>
    </source>
</reference>
<dbReference type="InterPro" id="IPR051464">
    <property type="entry name" value="Peptidase_M42_aminopept"/>
</dbReference>
<feature type="binding site" evidence="8">
    <location>
        <position position="72"/>
    </location>
    <ligand>
        <name>Zn(2+)</name>
        <dbReference type="ChEBI" id="CHEBI:29105"/>
        <label>1</label>
    </ligand>
</feature>
<sequence>MTRLRIDTDYLARTLRELLACPSPTGFTDNVVRLCGKELDRLGIDFELTRRGAIRAFTQGRREHPARAIISHLDTLGAQVKLIKDNGRLELVPIGHWSARFAEGARCTIYSESGAYRGSILPLKASGHTYGDEVDSLPVGWPHVELRVDAFARSAEEIGRLGIDVGDIVAIDPETEFLDNGFIVSRHLDDKAGVAVMLAALEAIRREKAKLPVDAYWLFTIAEEVGVGASGVLPPHIAAMVAVDNGTTAPGQNSNEFGVTIAMADQTGPFDWHLTRKLVGLCRDHEIRFQKDVFRHYRSDSASAIEAGHDVRTALVTFGVDASHGYERIHMHALRSLAELISVYVQSPVDIPRDAEEFGSLRGFTRQPTAEADQDLTGDAELRDPG</sequence>
<keyword evidence="11" id="KW-1185">Reference proteome</keyword>
<dbReference type="Proteomes" id="UP000295678">
    <property type="component" value="Unassembled WGS sequence"/>
</dbReference>
<evidence type="ECO:0000256" key="6">
    <source>
        <dbReference type="PIRNR" id="PIRNR001123"/>
    </source>
</evidence>
<feature type="binding site" evidence="8">
    <location>
        <position position="324"/>
    </location>
    <ligand>
        <name>Zn(2+)</name>
        <dbReference type="ChEBI" id="CHEBI:29105"/>
        <label>2</label>
    </ligand>
</feature>
<feature type="binding site" evidence="8">
    <location>
        <position position="224"/>
    </location>
    <ligand>
        <name>Zn(2+)</name>
        <dbReference type="ChEBI" id="CHEBI:29105"/>
        <label>2</label>
    </ligand>
</feature>
<comment type="caution">
    <text evidence="10">The sequence shown here is derived from an EMBL/GenBank/DDBJ whole genome shotgun (WGS) entry which is preliminary data.</text>
</comment>
<name>A0A4R3MCQ5_9HYPH</name>
<keyword evidence="5 10" id="KW-0378">Hydrolase</keyword>
<dbReference type="AlphaFoldDB" id="A0A4R3MCQ5"/>
<dbReference type="OrthoDB" id="361940at2"/>
<evidence type="ECO:0000256" key="4">
    <source>
        <dbReference type="ARBA" id="ARBA00022723"/>
    </source>
</evidence>
<feature type="binding site" evidence="8">
    <location>
        <position position="189"/>
    </location>
    <ligand>
        <name>Zn(2+)</name>
        <dbReference type="ChEBI" id="CHEBI:29105"/>
        <label>2</label>
    </ligand>
</feature>
<feature type="binding site" evidence="8">
    <location>
        <position position="244"/>
    </location>
    <ligand>
        <name>Zn(2+)</name>
        <dbReference type="ChEBI" id="CHEBI:29105"/>
        <label>1</label>
    </ligand>
</feature>
<dbReference type="SUPFAM" id="SSF101821">
    <property type="entry name" value="Aminopeptidase/glucanase lid domain"/>
    <property type="match status" value="1"/>
</dbReference>
<dbReference type="Gene3D" id="2.40.30.40">
    <property type="entry name" value="Peptidase M42, domain 2"/>
    <property type="match status" value="1"/>
</dbReference>
<evidence type="ECO:0000256" key="7">
    <source>
        <dbReference type="PIRSR" id="PIRSR001123-1"/>
    </source>
</evidence>
<dbReference type="RefSeq" id="WP_132806848.1">
    <property type="nucleotide sequence ID" value="NZ_SMAK01000006.1"/>
</dbReference>
<comment type="cofactor">
    <cofactor evidence="8">
        <name>a divalent metal cation</name>
        <dbReference type="ChEBI" id="CHEBI:60240"/>
    </cofactor>
    <text evidence="8">Binds 2 divalent metal cations per subunit.</text>
</comment>
<dbReference type="CDD" id="cd05657">
    <property type="entry name" value="M42_glucanase_like"/>
    <property type="match status" value="1"/>
</dbReference>
<protein>
    <submittedName>
        <fullName evidence="10">Peptidase M42 family hydrolase</fullName>
    </submittedName>
</protein>
<dbReference type="GO" id="GO:0046872">
    <property type="term" value="F:metal ion binding"/>
    <property type="evidence" value="ECO:0007669"/>
    <property type="project" value="UniProtKB-UniRule"/>
</dbReference>
<keyword evidence="2" id="KW-0031">Aminopeptidase</keyword>
<evidence type="ECO:0000256" key="3">
    <source>
        <dbReference type="ARBA" id="ARBA00022670"/>
    </source>
</evidence>
<dbReference type="Gene3D" id="3.40.630.10">
    <property type="entry name" value="Zn peptidases"/>
    <property type="match status" value="1"/>
</dbReference>
<dbReference type="GO" id="GO:0006508">
    <property type="term" value="P:proteolysis"/>
    <property type="evidence" value="ECO:0007669"/>
    <property type="project" value="UniProtKB-KW"/>
</dbReference>
<dbReference type="Pfam" id="PF05343">
    <property type="entry name" value="Peptidase_M42"/>
    <property type="match status" value="1"/>
</dbReference>
<evidence type="ECO:0000313" key="10">
    <source>
        <dbReference type="EMBL" id="TCT10029.1"/>
    </source>
</evidence>
<keyword evidence="3" id="KW-0645">Protease</keyword>
<organism evidence="10 11">
    <name type="scientific">Tepidamorphus gemmatus</name>
    <dbReference type="NCBI Taxonomy" id="747076"/>
    <lineage>
        <taxon>Bacteria</taxon>
        <taxon>Pseudomonadati</taxon>
        <taxon>Pseudomonadota</taxon>
        <taxon>Alphaproteobacteria</taxon>
        <taxon>Hyphomicrobiales</taxon>
        <taxon>Tepidamorphaceae</taxon>
        <taxon>Tepidamorphus</taxon>
    </lineage>
</organism>
<gene>
    <name evidence="10" type="ORF">EDC22_106224</name>
</gene>
<keyword evidence="4 8" id="KW-0479">Metal-binding</keyword>
<dbReference type="PANTHER" id="PTHR32481:SF7">
    <property type="entry name" value="AMINOPEPTIDASE YHFE-RELATED"/>
    <property type="match status" value="1"/>
</dbReference>
<dbReference type="InterPro" id="IPR017537">
    <property type="entry name" value="Peptidase_M42_hydrolase"/>
</dbReference>
<evidence type="ECO:0000256" key="8">
    <source>
        <dbReference type="PIRSR" id="PIRSR001123-2"/>
    </source>
</evidence>
<evidence type="ECO:0000256" key="9">
    <source>
        <dbReference type="SAM" id="MobiDB-lite"/>
    </source>
</evidence>
<dbReference type="InterPro" id="IPR023367">
    <property type="entry name" value="Peptidase_M42_dom2"/>
</dbReference>
<evidence type="ECO:0000313" key="11">
    <source>
        <dbReference type="Proteomes" id="UP000295678"/>
    </source>
</evidence>
<comment type="similarity">
    <text evidence="1 6">Belongs to the peptidase M42 family.</text>
</comment>
<evidence type="ECO:0000256" key="2">
    <source>
        <dbReference type="ARBA" id="ARBA00022438"/>
    </source>
</evidence>
<dbReference type="PIRSF" id="PIRSF001123">
    <property type="entry name" value="PepA_GA"/>
    <property type="match status" value="1"/>
</dbReference>